<proteinExistence type="predicted"/>
<organism evidence="1 2">
    <name type="scientific">Mycolicibacterium alvei</name>
    <dbReference type="NCBI Taxonomy" id="67081"/>
    <lineage>
        <taxon>Bacteria</taxon>
        <taxon>Bacillati</taxon>
        <taxon>Actinomycetota</taxon>
        <taxon>Actinomycetes</taxon>
        <taxon>Mycobacteriales</taxon>
        <taxon>Mycobacteriaceae</taxon>
        <taxon>Mycolicibacterium</taxon>
    </lineage>
</organism>
<dbReference type="Proteomes" id="UP000466906">
    <property type="component" value="Chromosome"/>
</dbReference>
<dbReference type="InterPro" id="IPR036390">
    <property type="entry name" value="WH_DNA-bd_sf"/>
</dbReference>
<evidence type="ECO:0000313" key="2">
    <source>
        <dbReference type="Proteomes" id="UP000466906"/>
    </source>
</evidence>
<dbReference type="SUPFAM" id="SSF46785">
    <property type="entry name" value="Winged helix' DNA-binding domain"/>
    <property type="match status" value="1"/>
</dbReference>
<accession>A0A6N4V0W7</accession>
<name>A0A6N4V0W7_9MYCO</name>
<dbReference type="InterPro" id="IPR011991">
    <property type="entry name" value="ArsR-like_HTH"/>
</dbReference>
<evidence type="ECO:0000313" key="1">
    <source>
        <dbReference type="EMBL" id="BBX29342.1"/>
    </source>
</evidence>
<dbReference type="RefSeq" id="WP_163667687.1">
    <property type="nucleotide sequence ID" value="NZ_AP022565.1"/>
</dbReference>
<dbReference type="KEGG" id="malv:MALV_44670"/>
<dbReference type="InterPro" id="IPR036388">
    <property type="entry name" value="WH-like_DNA-bd_sf"/>
</dbReference>
<keyword evidence="2" id="KW-1185">Reference proteome</keyword>
<gene>
    <name evidence="1" type="ORF">MALV_44670</name>
</gene>
<reference evidence="1 2" key="1">
    <citation type="journal article" date="2019" name="Emerg. Microbes Infect.">
        <title>Comprehensive subspecies identification of 175 nontuberculous mycobacteria species based on 7547 genomic profiles.</title>
        <authorList>
            <person name="Matsumoto Y."/>
            <person name="Kinjo T."/>
            <person name="Motooka D."/>
            <person name="Nabeya D."/>
            <person name="Jung N."/>
            <person name="Uechi K."/>
            <person name="Horii T."/>
            <person name="Iida T."/>
            <person name="Fujita J."/>
            <person name="Nakamura S."/>
        </authorList>
    </citation>
    <scope>NUCLEOTIDE SEQUENCE [LARGE SCALE GENOMIC DNA]</scope>
    <source>
        <strain evidence="1 2">JCM 12272</strain>
    </source>
</reference>
<dbReference type="Pfam" id="PF12840">
    <property type="entry name" value="HTH_20"/>
    <property type="match status" value="1"/>
</dbReference>
<dbReference type="CDD" id="cd00090">
    <property type="entry name" value="HTH_ARSR"/>
    <property type="match status" value="1"/>
</dbReference>
<dbReference type="EMBL" id="AP022565">
    <property type="protein sequence ID" value="BBX29342.1"/>
    <property type="molecule type" value="Genomic_DNA"/>
</dbReference>
<dbReference type="Gene3D" id="1.10.10.10">
    <property type="entry name" value="Winged helix-like DNA-binding domain superfamily/Winged helix DNA-binding domain"/>
    <property type="match status" value="1"/>
</dbReference>
<sequence length="235" mass="24865">MFSRSAHPATMSALSTLDDPLRRRLYQLVADSDEPVSREDAAAATGIGRTLAAYHLDKLADAELLAVTYQRPDGRSGPGAGRPAKLYSLAERELAISVPPRDYQLLAGILVTSIEQDTGGAVRATVEQAARDAGMRAAHDAGGDLIDALRGCGYLPRTDPDGGISLRNCPFHAVARDHLDVVCGLNLELIRGAIAASSSSTAQAELNPRPGHCCVQLHDADRQHRVSDPVNSTPG</sequence>
<dbReference type="AlphaFoldDB" id="A0A6N4V0W7"/>
<protein>
    <submittedName>
        <fullName evidence="1">ArsR family transcriptional regulator</fullName>
    </submittedName>
</protein>